<dbReference type="AlphaFoldDB" id="A0AAU8AB03"/>
<accession>A0AAU8AB03</accession>
<dbReference type="Pfam" id="PF10031">
    <property type="entry name" value="DUF2273"/>
    <property type="match status" value="1"/>
</dbReference>
<keyword evidence="1" id="KW-0812">Transmembrane</keyword>
<name>A0AAU8AB03_9FIRM</name>
<sequence length="73" mass="8426">MKEKFFEWYSENSGLFWGIVIGLLVAILFLTIGFWATLLIALCVGVGAFLGARPDIRLMIREWFMGLFTKRNH</sequence>
<gene>
    <name evidence="2" type="ORF">PUP29_01985</name>
</gene>
<keyword evidence="1" id="KW-0472">Membrane</keyword>
<evidence type="ECO:0000256" key="1">
    <source>
        <dbReference type="SAM" id="Phobius"/>
    </source>
</evidence>
<dbReference type="InterPro" id="IPR018730">
    <property type="entry name" value="DUF2273"/>
</dbReference>
<dbReference type="RefSeq" id="WP_079547494.1">
    <property type="nucleotide sequence ID" value="NZ_CP117826.1"/>
</dbReference>
<dbReference type="EMBL" id="CP117826">
    <property type="protein sequence ID" value="XCC62716.1"/>
    <property type="molecule type" value="Genomic_DNA"/>
</dbReference>
<evidence type="ECO:0000313" key="2">
    <source>
        <dbReference type="EMBL" id="XCC62716.1"/>
    </source>
</evidence>
<feature type="transmembrane region" description="Helical" evidence="1">
    <location>
        <begin position="20"/>
        <end position="51"/>
    </location>
</feature>
<keyword evidence="1" id="KW-1133">Transmembrane helix</keyword>
<protein>
    <submittedName>
        <fullName evidence="2">DUF2273 domain-containing protein</fullName>
    </submittedName>
</protein>
<organism evidence="2">
    <name type="scientific">Christensenella massiliensis</name>
    <dbReference type="NCBI Taxonomy" id="1805714"/>
    <lineage>
        <taxon>Bacteria</taxon>
        <taxon>Bacillati</taxon>
        <taxon>Bacillota</taxon>
        <taxon>Clostridia</taxon>
        <taxon>Christensenellales</taxon>
        <taxon>Christensenellaceae</taxon>
        <taxon>Christensenella</taxon>
    </lineage>
</organism>
<reference evidence="2" key="1">
    <citation type="submission" date="2023-02" db="EMBL/GenBank/DDBJ databases">
        <title>Gut commensal Christensenella minuta modulates host metabolism via a new class of secondary bile acids.</title>
        <authorList>
            <person name="Liu C."/>
        </authorList>
    </citation>
    <scope>NUCLEOTIDE SEQUENCE</scope>
    <source>
        <strain evidence="2">CA70</strain>
    </source>
</reference>
<proteinExistence type="predicted"/>